<name>A0ABW4Z089_9HYPH</name>
<dbReference type="PRINTS" id="PR00038">
    <property type="entry name" value="HTHLUXR"/>
</dbReference>
<dbReference type="InterPro" id="IPR016032">
    <property type="entry name" value="Sig_transdc_resp-reg_C-effctor"/>
</dbReference>
<feature type="domain" description="HTH luxR-type" evidence="1">
    <location>
        <begin position="195"/>
        <end position="261"/>
    </location>
</feature>
<dbReference type="Pfam" id="PF00196">
    <property type="entry name" value="GerE"/>
    <property type="match status" value="1"/>
</dbReference>
<dbReference type="InterPro" id="IPR000792">
    <property type="entry name" value="Tscrpt_reg_LuxR_C"/>
</dbReference>
<dbReference type="CDD" id="cd06170">
    <property type="entry name" value="LuxR_C_like"/>
    <property type="match status" value="1"/>
</dbReference>
<dbReference type="PANTHER" id="PTHR45566">
    <property type="entry name" value="HTH-TYPE TRANSCRIPTIONAL REGULATOR YHJB-RELATED"/>
    <property type="match status" value="1"/>
</dbReference>
<sequence>MEKGSHDASLVKINRYIDMSPKSGIGYGSDDKAMIDGGISSVYRDRSIIVLIEPRRLLGQCLSLALYSVDQATIFKVYSSVSEWKASPDAASTALVIISTPDQSEEAGSGFDIKKELAELKACKPAMKFAILSDRESPKHVLNAMQSGAQGYIPTSLSIEVIAQILQLMKFGGTFVPANSLMTMAGTPSANLTPQASDNPIFTSQRQLMVARALRKGAPNKVIAYQLNMCESTVKVHVRNIMKKLKAKNRTEVALLTTQMFPDDGNN</sequence>
<reference evidence="3" key="1">
    <citation type="journal article" date="2019" name="Int. J. Syst. Evol. Microbiol.">
        <title>The Global Catalogue of Microorganisms (GCM) 10K type strain sequencing project: providing services to taxonomists for standard genome sequencing and annotation.</title>
        <authorList>
            <consortium name="The Broad Institute Genomics Platform"/>
            <consortium name="The Broad Institute Genome Sequencing Center for Infectious Disease"/>
            <person name="Wu L."/>
            <person name="Ma J."/>
        </authorList>
    </citation>
    <scope>NUCLEOTIDE SEQUENCE [LARGE SCALE GENOMIC DNA]</scope>
    <source>
        <strain evidence="3">CCM 7435</strain>
    </source>
</reference>
<organism evidence="2 3">
    <name type="scientific">Ancylobacter oerskovii</name>
    <dbReference type="NCBI Taxonomy" id="459519"/>
    <lineage>
        <taxon>Bacteria</taxon>
        <taxon>Pseudomonadati</taxon>
        <taxon>Pseudomonadota</taxon>
        <taxon>Alphaproteobacteria</taxon>
        <taxon>Hyphomicrobiales</taxon>
        <taxon>Xanthobacteraceae</taxon>
        <taxon>Ancylobacter</taxon>
    </lineage>
</organism>
<evidence type="ECO:0000313" key="3">
    <source>
        <dbReference type="Proteomes" id="UP001597299"/>
    </source>
</evidence>
<dbReference type="InterPro" id="IPR051015">
    <property type="entry name" value="EvgA-like"/>
</dbReference>
<dbReference type="InterPro" id="IPR011006">
    <property type="entry name" value="CheY-like_superfamily"/>
</dbReference>
<dbReference type="Gene3D" id="3.40.50.2300">
    <property type="match status" value="1"/>
</dbReference>
<dbReference type="SMART" id="SM00421">
    <property type="entry name" value="HTH_LUXR"/>
    <property type="match status" value="1"/>
</dbReference>
<dbReference type="SUPFAM" id="SSF52172">
    <property type="entry name" value="CheY-like"/>
    <property type="match status" value="1"/>
</dbReference>
<comment type="caution">
    <text evidence="2">The sequence shown here is derived from an EMBL/GenBank/DDBJ whole genome shotgun (WGS) entry which is preliminary data.</text>
</comment>
<dbReference type="PANTHER" id="PTHR45566:SF1">
    <property type="entry name" value="HTH-TYPE TRANSCRIPTIONAL REGULATOR YHJB-RELATED"/>
    <property type="match status" value="1"/>
</dbReference>
<accession>A0ABW4Z089</accession>
<dbReference type="PROSITE" id="PS00622">
    <property type="entry name" value="HTH_LUXR_1"/>
    <property type="match status" value="1"/>
</dbReference>
<protein>
    <submittedName>
        <fullName evidence="2">LuxR C-terminal-related transcriptional regulator</fullName>
    </submittedName>
</protein>
<dbReference type="PROSITE" id="PS50043">
    <property type="entry name" value="HTH_LUXR_2"/>
    <property type="match status" value="1"/>
</dbReference>
<dbReference type="SUPFAM" id="SSF46894">
    <property type="entry name" value="C-terminal effector domain of the bipartite response regulators"/>
    <property type="match status" value="1"/>
</dbReference>
<keyword evidence="3" id="KW-1185">Reference proteome</keyword>
<gene>
    <name evidence="2" type="ORF">ACFSNC_15945</name>
</gene>
<proteinExistence type="predicted"/>
<evidence type="ECO:0000313" key="2">
    <source>
        <dbReference type="EMBL" id="MFD2141902.1"/>
    </source>
</evidence>
<dbReference type="Proteomes" id="UP001597299">
    <property type="component" value="Unassembled WGS sequence"/>
</dbReference>
<dbReference type="EMBL" id="JBHUHD010000001">
    <property type="protein sequence ID" value="MFD2141902.1"/>
    <property type="molecule type" value="Genomic_DNA"/>
</dbReference>
<dbReference type="RefSeq" id="WP_213351678.1">
    <property type="nucleotide sequence ID" value="NZ_JAHBGB010000006.1"/>
</dbReference>
<evidence type="ECO:0000259" key="1">
    <source>
        <dbReference type="PROSITE" id="PS50043"/>
    </source>
</evidence>